<gene>
    <name evidence="9" type="ORF">FG87_42115</name>
</gene>
<keyword evidence="10" id="KW-1185">Reference proteome</keyword>
<evidence type="ECO:0000256" key="4">
    <source>
        <dbReference type="ARBA" id="ARBA00022692"/>
    </source>
</evidence>
<comment type="subcellular location">
    <subcellularLocation>
        <location evidence="1">Cell membrane</location>
        <topology evidence="1">Multi-pass membrane protein</topology>
    </subcellularLocation>
</comment>
<feature type="transmembrane region" description="Helical" evidence="8">
    <location>
        <begin position="129"/>
        <end position="147"/>
    </location>
</feature>
<dbReference type="RefSeq" id="WP_082032497.1">
    <property type="nucleotide sequence ID" value="NZ_BDCI01000023.1"/>
</dbReference>
<dbReference type="Pfam" id="PF09594">
    <property type="entry name" value="GT87"/>
    <property type="match status" value="1"/>
</dbReference>
<organism evidence="9 10">
    <name type="scientific">Nocardia vulneris</name>
    <dbReference type="NCBI Taxonomy" id="1141657"/>
    <lineage>
        <taxon>Bacteria</taxon>
        <taxon>Bacillati</taxon>
        <taxon>Actinomycetota</taxon>
        <taxon>Actinomycetes</taxon>
        <taxon>Mycobacteriales</taxon>
        <taxon>Nocardiaceae</taxon>
        <taxon>Nocardia</taxon>
    </lineage>
</organism>
<dbReference type="EMBL" id="JNFP01000104">
    <property type="protein sequence ID" value="KIA59578.1"/>
    <property type="molecule type" value="Genomic_DNA"/>
</dbReference>
<evidence type="ECO:0000256" key="3">
    <source>
        <dbReference type="ARBA" id="ARBA00022679"/>
    </source>
</evidence>
<evidence type="ECO:0000256" key="8">
    <source>
        <dbReference type="SAM" id="Phobius"/>
    </source>
</evidence>
<keyword evidence="2" id="KW-1003">Cell membrane</keyword>
<evidence type="ECO:0008006" key="11">
    <source>
        <dbReference type="Google" id="ProtNLM"/>
    </source>
</evidence>
<feature type="transmembrane region" description="Helical" evidence="8">
    <location>
        <begin position="322"/>
        <end position="341"/>
    </location>
</feature>
<evidence type="ECO:0000313" key="10">
    <source>
        <dbReference type="Proteomes" id="UP000031364"/>
    </source>
</evidence>
<comment type="caution">
    <text evidence="9">The sequence shown here is derived from an EMBL/GenBank/DDBJ whole genome shotgun (WGS) entry which is preliminary data.</text>
</comment>
<name>A0ABR4Z2S1_9NOCA</name>
<feature type="transmembrane region" description="Helical" evidence="8">
    <location>
        <begin position="49"/>
        <end position="70"/>
    </location>
</feature>
<protein>
    <recommendedName>
        <fullName evidence="11">Glycosyltransferase</fullName>
    </recommendedName>
</protein>
<reference evidence="9 10" key="1">
    <citation type="journal article" date="2014" name="Int. J. Syst. Evol. Microbiol.">
        <title>Nocardia vulneris sp. nov., isolated from wounds of human patients in North America.</title>
        <authorList>
            <person name="Lasker B.A."/>
            <person name="Bell M."/>
            <person name="Klenk H.P."/>
            <person name="Sproer C."/>
            <person name="Schumann C."/>
            <person name="Schumann P."/>
            <person name="Brown J.M."/>
        </authorList>
    </citation>
    <scope>NUCLEOTIDE SEQUENCE [LARGE SCALE GENOMIC DNA]</scope>
    <source>
        <strain evidence="9 10">W9851</strain>
    </source>
</reference>
<feature type="transmembrane region" description="Helical" evidence="8">
    <location>
        <begin position="236"/>
        <end position="254"/>
    </location>
</feature>
<evidence type="ECO:0000256" key="2">
    <source>
        <dbReference type="ARBA" id="ARBA00022475"/>
    </source>
</evidence>
<evidence type="ECO:0000313" key="9">
    <source>
        <dbReference type="EMBL" id="KIA59578.1"/>
    </source>
</evidence>
<evidence type="ECO:0000256" key="1">
    <source>
        <dbReference type="ARBA" id="ARBA00004651"/>
    </source>
</evidence>
<keyword evidence="5 8" id="KW-1133">Transmembrane helix</keyword>
<feature type="transmembrane region" description="Helical" evidence="8">
    <location>
        <begin position="370"/>
        <end position="390"/>
    </location>
</feature>
<keyword evidence="4 8" id="KW-0812">Transmembrane</keyword>
<evidence type="ECO:0000256" key="7">
    <source>
        <dbReference type="ARBA" id="ARBA00024033"/>
    </source>
</evidence>
<proteinExistence type="inferred from homology"/>
<evidence type="ECO:0000256" key="6">
    <source>
        <dbReference type="ARBA" id="ARBA00023136"/>
    </source>
</evidence>
<feature type="transmembrane region" description="Helical" evidence="8">
    <location>
        <begin position="209"/>
        <end position="229"/>
    </location>
</feature>
<feature type="transmembrane region" description="Helical" evidence="8">
    <location>
        <begin position="347"/>
        <end position="363"/>
    </location>
</feature>
<feature type="transmembrane region" description="Helical" evidence="8">
    <location>
        <begin position="102"/>
        <end position="122"/>
    </location>
</feature>
<feature type="transmembrane region" description="Helical" evidence="8">
    <location>
        <begin position="402"/>
        <end position="426"/>
    </location>
</feature>
<keyword evidence="3" id="KW-0808">Transferase</keyword>
<comment type="similarity">
    <text evidence="7">Belongs to the glycosyltransferase 87 family.</text>
</comment>
<keyword evidence="6 8" id="KW-0472">Membrane</keyword>
<feature type="transmembrane region" description="Helical" evidence="8">
    <location>
        <begin position="296"/>
        <end position="315"/>
    </location>
</feature>
<accession>A0ABR4Z2S1</accession>
<evidence type="ECO:0000256" key="5">
    <source>
        <dbReference type="ARBA" id="ARBA00022989"/>
    </source>
</evidence>
<dbReference type="Proteomes" id="UP000031364">
    <property type="component" value="Unassembled WGS sequence"/>
</dbReference>
<sequence>MNERSGIADSAEPVVAKAGPVAEHDGQDGTTTESTAQVRVPLSGDQLRWLLLAIGLFAASAVLSLAVHWWSGYIDLQVYRNGARVWLDDGELYGPMPPVAGIGLPFTYPPLAALFFAPLALIALPVAEVIVLTSSLASLAITLWLVLARIRPGLPKVTMWTLVIGAVALLQTFEPLRQTFGFGQINLVLMAAVTLDCLVRKPFWPRGMLIGIAVSVKLIPGGYLLYFLLRKDWKAAGTLIVSAIAAVGLGFLLFPSDSTEYWFHTLADTGRIGPPYFAGNQSIKGMAFRLGLPDSAATVLWIALSLVAVALAAVWMRRLIDAGATVAALLVNAAAVLLVSPVSWSHHWVWIAPAAVVTADVIVRGKRSPVFLGCVGALTVMFLIGPQWLLPHSDDKELDWAWWQQLIGSSYVLATLAVFVVAVLTYRPVAAGVRKAANAAA</sequence>
<dbReference type="InterPro" id="IPR018584">
    <property type="entry name" value="GT87"/>
</dbReference>